<dbReference type="PROSITE" id="PS50235">
    <property type="entry name" value="USP_3"/>
    <property type="match status" value="1"/>
</dbReference>
<dbReference type="FunCoup" id="A0A409W737">
    <property type="interactions" value="415"/>
</dbReference>
<comment type="similarity">
    <text evidence="2">Belongs to the peptidase C19 family.</text>
</comment>
<comment type="catalytic activity">
    <reaction evidence="1">
        <text>Thiol-dependent hydrolysis of ester, thioester, amide, peptide and isopeptide bonds formed by the C-terminal Gly of ubiquitin (a 76-residue protein attached to proteins as an intracellular targeting signal).</text>
        <dbReference type="EC" id="3.4.19.12"/>
    </reaction>
</comment>
<dbReference type="Gene3D" id="3.90.70.10">
    <property type="entry name" value="Cysteine proteinases"/>
    <property type="match status" value="2"/>
</dbReference>
<dbReference type="InterPro" id="IPR035927">
    <property type="entry name" value="DUSP-like_sf"/>
</dbReference>
<feature type="compositionally biased region" description="Polar residues" evidence="8">
    <location>
        <begin position="1185"/>
        <end position="1198"/>
    </location>
</feature>
<keyword evidence="7" id="KW-0788">Thiol protease</keyword>
<dbReference type="OrthoDB" id="292964at2759"/>
<feature type="domain" description="USP" evidence="9">
    <location>
        <begin position="417"/>
        <end position="1115"/>
    </location>
</feature>
<evidence type="ECO:0000256" key="8">
    <source>
        <dbReference type="SAM" id="MobiDB-lite"/>
    </source>
</evidence>
<dbReference type="Gene3D" id="3.30.2230.10">
    <property type="entry name" value="DUSP-like"/>
    <property type="match status" value="1"/>
</dbReference>
<protein>
    <recommendedName>
        <fullName evidence="3">ubiquitinyl hydrolase 1</fullName>
        <ecNumber evidence="3">3.4.19.12</ecNumber>
    </recommendedName>
</protein>
<feature type="compositionally biased region" description="Polar residues" evidence="8">
    <location>
        <begin position="1237"/>
        <end position="1246"/>
    </location>
</feature>
<evidence type="ECO:0000256" key="6">
    <source>
        <dbReference type="ARBA" id="ARBA00022801"/>
    </source>
</evidence>
<evidence type="ECO:0000256" key="2">
    <source>
        <dbReference type="ARBA" id="ARBA00009085"/>
    </source>
</evidence>
<dbReference type="Pfam" id="PF00443">
    <property type="entry name" value="UCH"/>
    <property type="match status" value="1"/>
</dbReference>
<feature type="compositionally biased region" description="Acidic residues" evidence="8">
    <location>
        <begin position="1249"/>
        <end position="1260"/>
    </location>
</feature>
<dbReference type="InterPro" id="IPR006615">
    <property type="entry name" value="Pept_C19_DUSP"/>
</dbReference>
<evidence type="ECO:0000256" key="3">
    <source>
        <dbReference type="ARBA" id="ARBA00012759"/>
    </source>
</evidence>
<dbReference type="InterPro" id="IPR001394">
    <property type="entry name" value="Peptidase_C19_UCH"/>
</dbReference>
<keyword evidence="12" id="KW-1185">Reference proteome</keyword>
<dbReference type="InterPro" id="IPR018200">
    <property type="entry name" value="USP_CS"/>
</dbReference>
<feature type="region of interest" description="Disordered" evidence="8">
    <location>
        <begin position="1"/>
        <end position="74"/>
    </location>
</feature>
<feature type="region of interest" description="Disordered" evidence="8">
    <location>
        <begin position="1185"/>
        <end position="1326"/>
    </location>
</feature>
<dbReference type="GO" id="GO:0006508">
    <property type="term" value="P:proteolysis"/>
    <property type="evidence" value="ECO:0007669"/>
    <property type="project" value="UniProtKB-KW"/>
</dbReference>
<dbReference type="InParanoid" id="A0A409W737"/>
<dbReference type="GO" id="GO:0016579">
    <property type="term" value="P:protein deubiquitination"/>
    <property type="evidence" value="ECO:0007669"/>
    <property type="project" value="InterPro"/>
</dbReference>
<dbReference type="PROSITE" id="PS51283">
    <property type="entry name" value="DUSP"/>
    <property type="match status" value="1"/>
</dbReference>
<evidence type="ECO:0000256" key="1">
    <source>
        <dbReference type="ARBA" id="ARBA00000707"/>
    </source>
</evidence>
<dbReference type="PROSITE" id="PS00972">
    <property type="entry name" value="USP_1"/>
    <property type="match status" value="1"/>
</dbReference>
<dbReference type="CDD" id="cd02674">
    <property type="entry name" value="Peptidase_C19R"/>
    <property type="match status" value="1"/>
</dbReference>
<keyword evidence="5" id="KW-0833">Ubl conjugation pathway</keyword>
<keyword evidence="4" id="KW-0645">Protease</keyword>
<dbReference type="GO" id="GO:0004843">
    <property type="term" value="F:cysteine-type deubiquitinase activity"/>
    <property type="evidence" value="ECO:0007669"/>
    <property type="project" value="UniProtKB-EC"/>
</dbReference>
<evidence type="ECO:0000256" key="5">
    <source>
        <dbReference type="ARBA" id="ARBA00022786"/>
    </source>
</evidence>
<dbReference type="Pfam" id="PF06337">
    <property type="entry name" value="DUSP"/>
    <property type="match status" value="1"/>
</dbReference>
<evidence type="ECO:0000259" key="10">
    <source>
        <dbReference type="PROSITE" id="PS51283"/>
    </source>
</evidence>
<feature type="compositionally biased region" description="Polar residues" evidence="8">
    <location>
        <begin position="65"/>
        <end position="74"/>
    </location>
</feature>
<sequence>MSVPPQSPDSSPSSSPELTTQPSRKRQRSLSMQSDSAASSSSVKRSVAENPSNDITLRSPRTDHLSSLNPNNQDIDAYMAEQGEADIPTVMSPPPTQVSTAQGVSLSRDEKLARVDVGKRRRMQIGETWYLVARDWYKRWYKAVTGEEDKEGPVAEEDLGPVNNSSLLDEHGNLKHALAEGVDVEFVPQEVWDSLVNWYGPPTHPLPRRIIARGASKIPSLELHPLRLKVFRLVKGSVDPNCGSHPWLTISAGETISKLCTELASKAASDTETRPYRVWRPTMSFEDVTELELLGSQLLKSEAKIVEESDKTLEEEGIESDDAFIVEFKQADGWVVEPPKPVQQTKPFEPRPLFNSSDGFFNKMSTSLSPTITASSTTAVAPYKSAGFYDSFSSSKSTTSTAFSSKSAAKALEPGTLGLGNMGNTCFMNSALQCLAHLQELVDYFSTGVYEDEINRDNPLGMGGAIAEAFGALLNRIWASSGTSTSFSPREFKLQLQRFAPQFSGYQQHDSQEFLAFLLDGLHEDLNRILKKPYVEKPDWEGGGNLELVQLAQKSWEGYMMRNDSVIVDLFQGQYQSTLVCPECQKVSITFDPFMYLTLPLPIQKKWKHNVYYIPWDLAKPHMKVPVEINRDSSFKELRALLGRWMGAPPENLLTLEIFNHRFYKNLDDNLPVGDMSEGDTIVCFELPCNARQNRAYKKQPNDPFILPVYLSDSKPRGGYSTGRFSTPSFFGYPMVVAIDREQAQDPKVIYEFIATRLQRWTAHARDLFTWEVGSGSHIEQVPIQVNGFPPRDSLTEIAEDGTVKTIETTPPPEGDIVDEKTMAVDEDPSTLERADDAEPRRVGVKKDIFNLRVQVNHKDMGTGYNAYASNHHFETWDDRIVEADENDPVLLKEDDALFCEFDEDKKSYYFGEGLRHEHALWDQWETFTHPELEEARKALAEKRHKGITLEDCLDEFTKEEQLGEDDLWYCPRCKKHQQATKKFDLWKAPDILVVHLKRFSNSRTLRDKIDAHVDFPIEGLDLTDRIGERRTAKKLREEGVDLENLQLGNLEEPLIYDLFAVDEHIGGLGGGHYRAYAHHHLADKWYHFDDSYVTPSRASESVNANAYLLFYRRRTQGPLGGKSTLKVLEAKSQPKLEAQIEPVSVSVGTLDAQLPTPPNEPADYFHSDRLPFFSSDLGLSNDSWNLRSGDSNTGSSVPSPPTDEPPDFVDDYPSVPYSSDTLTLGGSRFSFPDPSSKASPTSSNGADADLDLDLDDRDDWDEKYHVSVREVSSGSGRSPDWGPVSNRASPSYSEVSDLDPFSDANIQKSNDDDPMDAGDGRDEAV</sequence>
<feature type="compositionally biased region" description="Low complexity" evidence="8">
    <location>
        <begin position="1"/>
        <end position="16"/>
    </location>
</feature>
<dbReference type="PANTHER" id="PTHR21646:SF24">
    <property type="entry name" value="UBIQUITIN CARBOXYL-TERMINAL HYDROLASE"/>
    <property type="match status" value="1"/>
</dbReference>
<evidence type="ECO:0000313" key="11">
    <source>
        <dbReference type="EMBL" id="PPQ74285.1"/>
    </source>
</evidence>
<dbReference type="SUPFAM" id="SSF143791">
    <property type="entry name" value="DUSP-like"/>
    <property type="match status" value="1"/>
</dbReference>
<feature type="domain" description="DUSP" evidence="10">
    <location>
        <begin position="103"/>
        <end position="211"/>
    </location>
</feature>
<evidence type="ECO:0000256" key="4">
    <source>
        <dbReference type="ARBA" id="ARBA00022670"/>
    </source>
</evidence>
<evidence type="ECO:0000256" key="7">
    <source>
        <dbReference type="ARBA" id="ARBA00022807"/>
    </source>
</evidence>
<dbReference type="Proteomes" id="UP000284706">
    <property type="component" value="Unassembled WGS sequence"/>
</dbReference>
<accession>A0A409W737</accession>
<gene>
    <name evidence="11" type="ORF">CVT26_003883</name>
</gene>
<dbReference type="SMART" id="SM00695">
    <property type="entry name" value="DUSP"/>
    <property type="match status" value="1"/>
</dbReference>
<feature type="compositionally biased region" description="Low complexity" evidence="8">
    <location>
        <begin position="29"/>
        <end position="45"/>
    </location>
</feature>
<dbReference type="InterPro" id="IPR038765">
    <property type="entry name" value="Papain-like_cys_pep_sf"/>
</dbReference>
<organism evidence="11 12">
    <name type="scientific">Gymnopilus dilepis</name>
    <dbReference type="NCBI Taxonomy" id="231916"/>
    <lineage>
        <taxon>Eukaryota</taxon>
        <taxon>Fungi</taxon>
        <taxon>Dikarya</taxon>
        <taxon>Basidiomycota</taxon>
        <taxon>Agaricomycotina</taxon>
        <taxon>Agaricomycetes</taxon>
        <taxon>Agaricomycetidae</taxon>
        <taxon>Agaricales</taxon>
        <taxon>Agaricineae</taxon>
        <taxon>Hymenogastraceae</taxon>
        <taxon>Gymnopilus</taxon>
    </lineage>
</organism>
<dbReference type="SUPFAM" id="SSF54001">
    <property type="entry name" value="Cysteine proteinases"/>
    <property type="match status" value="1"/>
</dbReference>
<dbReference type="STRING" id="231916.A0A409W737"/>
<dbReference type="PANTHER" id="PTHR21646">
    <property type="entry name" value="UBIQUITIN CARBOXYL-TERMINAL HYDROLASE"/>
    <property type="match status" value="1"/>
</dbReference>
<evidence type="ECO:0000313" key="12">
    <source>
        <dbReference type="Proteomes" id="UP000284706"/>
    </source>
</evidence>
<proteinExistence type="inferred from homology"/>
<dbReference type="PROSITE" id="PS00973">
    <property type="entry name" value="USP_2"/>
    <property type="match status" value="1"/>
</dbReference>
<dbReference type="InterPro" id="IPR050185">
    <property type="entry name" value="Ub_carboxyl-term_hydrolase"/>
</dbReference>
<feature type="compositionally biased region" description="Low complexity" evidence="8">
    <location>
        <begin position="1270"/>
        <end position="1279"/>
    </location>
</feature>
<comment type="caution">
    <text evidence="11">The sequence shown here is derived from an EMBL/GenBank/DDBJ whole genome shotgun (WGS) entry which is preliminary data.</text>
</comment>
<keyword evidence="6" id="KW-0378">Hydrolase</keyword>
<dbReference type="EMBL" id="NHYE01005351">
    <property type="protein sequence ID" value="PPQ74285.1"/>
    <property type="molecule type" value="Genomic_DNA"/>
</dbReference>
<reference evidence="11 12" key="1">
    <citation type="journal article" date="2018" name="Evol. Lett.">
        <title>Horizontal gene cluster transfer increased hallucinogenic mushroom diversity.</title>
        <authorList>
            <person name="Reynolds H.T."/>
            <person name="Vijayakumar V."/>
            <person name="Gluck-Thaler E."/>
            <person name="Korotkin H.B."/>
            <person name="Matheny P.B."/>
            <person name="Slot J.C."/>
        </authorList>
    </citation>
    <scope>NUCLEOTIDE SEQUENCE [LARGE SCALE GENOMIC DNA]</scope>
    <source>
        <strain evidence="11 12">SRW20</strain>
    </source>
</reference>
<name>A0A409W737_9AGAR</name>
<evidence type="ECO:0000259" key="9">
    <source>
        <dbReference type="PROSITE" id="PS50235"/>
    </source>
</evidence>
<dbReference type="EC" id="3.4.19.12" evidence="3"/>
<dbReference type="InterPro" id="IPR028889">
    <property type="entry name" value="USP"/>
</dbReference>